<proteinExistence type="predicted"/>
<sequence length="58" mass="6018">MTWFTAVCGRRAAGALRAFAGVAGNVSRHPATAAGHVGKSLVVTTEYPGLDASWPSCW</sequence>
<keyword evidence="2" id="KW-1185">Reference proteome</keyword>
<organism evidence="1 2">
    <name type="scientific">Streptomyces incanus</name>
    <dbReference type="NCBI Taxonomy" id="887453"/>
    <lineage>
        <taxon>Bacteria</taxon>
        <taxon>Bacillati</taxon>
        <taxon>Actinomycetota</taxon>
        <taxon>Actinomycetes</taxon>
        <taxon>Kitasatosporales</taxon>
        <taxon>Streptomycetaceae</taxon>
        <taxon>Streptomyces</taxon>
    </lineage>
</organism>
<gene>
    <name evidence="1" type="ORF">ACFP2V_05630</name>
</gene>
<evidence type="ECO:0000313" key="2">
    <source>
        <dbReference type="Proteomes" id="UP001596183"/>
    </source>
</evidence>
<protein>
    <submittedName>
        <fullName evidence="1">Uncharacterized protein</fullName>
    </submittedName>
</protein>
<accession>A0ABW0XGA3</accession>
<dbReference type="RefSeq" id="WP_381206328.1">
    <property type="nucleotide sequence ID" value="NZ_JBHSPC010000014.1"/>
</dbReference>
<comment type="caution">
    <text evidence="1">The sequence shown here is derived from an EMBL/GenBank/DDBJ whole genome shotgun (WGS) entry which is preliminary data.</text>
</comment>
<reference evidence="2" key="1">
    <citation type="journal article" date="2019" name="Int. J. Syst. Evol. Microbiol.">
        <title>The Global Catalogue of Microorganisms (GCM) 10K type strain sequencing project: providing services to taxonomists for standard genome sequencing and annotation.</title>
        <authorList>
            <consortium name="The Broad Institute Genomics Platform"/>
            <consortium name="The Broad Institute Genome Sequencing Center for Infectious Disease"/>
            <person name="Wu L."/>
            <person name="Ma J."/>
        </authorList>
    </citation>
    <scope>NUCLEOTIDE SEQUENCE [LARGE SCALE GENOMIC DNA]</scope>
    <source>
        <strain evidence="2">JCM 13852</strain>
    </source>
</reference>
<dbReference type="EMBL" id="JBHSPC010000014">
    <property type="protein sequence ID" value="MFC5669612.1"/>
    <property type="molecule type" value="Genomic_DNA"/>
</dbReference>
<dbReference type="Proteomes" id="UP001596183">
    <property type="component" value="Unassembled WGS sequence"/>
</dbReference>
<name>A0ABW0XGA3_9ACTN</name>
<evidence type="ECO:0000313" key="1">
    <source>
        <dbReference type="EMBL" id="MFC5669612.1"/>
    </source>
</evidence>